<reference evidence="1 2" key="1">
    <citation type="journal article" date="2013" name="J. Microbiol. Biotechnol.">
        <title>Novosphingobium ginsenosidimutans sp. nov., with the ability to convert ginsenoside.</title>
        <authorList>
            <person name="Kim J.K."/>
            <person name="He D."/>
            <person name="Liu Q.M."/>
            <person name="Park H.Y."/>
            <person name="Jung M.S."/>
            <person name="Yoon M.H."/>
            <person name="Kim S.C."/>
            <person name="Im W.T."/>
        </authorList>
    </citation>
    <scope>NUCLEOTIDE SEQUENCE [LARGE SCALE GENOMIC DNA]</scope>
    <source>
        <strain evidence="1 2">FW-6</strain>
    </source>
</reference>
<gene>
    <name evidence="1" type="ORF">FRF71_04850</name>
</gene>
<dbReference type="InterPro" id="IPR003738">
    <property type="entry name" value="SRAP"/>
</dbReference>
<dbReference type="KEGG" id="ngf:FRF71_04850"/>
<evidence type="ECO:0000313" key="2">
    <source>
        <dbReference type="Proteomes" id="UP000321172"/>
    </source>
</evidence>
<evidence type="ECO:0000313" key="1">
    <source>
        <dbReference type="EMBL" id="QEA15516.1"/>
    </source>
</evidence>
<organism evidence="1 2">
    <name type="scientific">Novosphingobium ginsenosidimutans</name>
    <dbReference type="NCBI Taxonomy" id="1176536"/>
    <lineage>
        <taxon>Bacteria</taxon>
        <taxon>Pseudomonadati</taxon>
        <taxon>Pseudomonadota</taxon>
        <taxon>Alphaproteobacteria</taxon>
        <taxon>Sphingomonadales</taxon>
        <taxon>Sphingomonadaceae</taxon>
        <taxon>Novosphingobium</taxon>
    </lineage>
</organism>
<dbReference type="RefSeq" id="WP_147089494.1">
    <property type="nucleotide sequence ID" value="NZ_BAABJD010000001.1"/>
</dbReference>
<dbReference type="Proteomes" id="UP000321172">
    <property type="component" value="Chromosome"/>
</dbReference>
<dbReference type="GO" id="GO:0106300">
    <property type="term" value="P:protein-DNA covalent cross-linking repair"/>
    <property type="evidence" value="ECO:0007669"/>
    <property type="project" value="InterPro"/>
</dbReference>
<dbReference type="AlphaFoldDB" id="A0A5B8S1Y0"/>
<dbReference type="InterPro" id="IPR036590">
    <property type="entry name" value="SRAP-like"/>
</dbReference>
<dbReference type="OrthoDB" id="9782620at2"/>
<accession>A0A5B8S1Y0</accession>
<sequence>MTVLYRLDATAREIAARFGARAAAEDPWAGGSVSPGSFAPVVTAGREFIAGPRPSGVAERRLVPRLWGVPPPPSAGDPGRSVLTVRNPDSPFWIGNLRNSEFRCLVPATAVMLWGGTDPTTGKRRQVWLSCADQPLCAMAGVWKDSEVASFALLTCPANAVLREAGVERMPVILPPDPAATHSWLVGGWDRAATLIAPYSSHMSKPSGAGGGGGG</sequence>
<protein>
    <submittedName>
        <fullName evidence="1">SOS response-associated peptidase</fullName>
    </submittedName>
</protein>
<dbReference type="EMBL" id="CP042345">
    <property type="protein sequence ID" value="QEA15516.1"/>
    <property type="molecule type" value="Genomic_DNA"/>
</dbReference>
<keyword evidence="2" id="KW-1185">Reference proteome</keyword>
<name>A0A5B8S1Y0_9SPHN</name>
<dbReference type="GO" id="GO:0003697">
    <property type="term" value="F:single-stranded DNA binding"/>
    <property type="evidence" value="ECO:0007669"/>
    <property type="project" value="InterPro"/>
</dbReference>
<dbReference type="SUPFAM" id="SSF143081">
    <property type="entry name" value="BB1717-like"/>
    <property type="match status" value="1"/>
</dbReference>
<proteinExistence type="predicted"/>
<dbReference type="Pfam" id="PF02586">
    <property type="entry name" value="SRAP"/>
    <property type="match status" value="1"/>
</dbReference>
<dbReference type="Gene3D" id="3.90.1680.10">
    <property type="entry name" value="SOS response associated peptidase-like"/>
    <property type="match status" value="1"/>
</dbReference>